<keyword evidence="5 8" id="KW-0812">Transmembrane</keyword>
<reference evidence="9" key="1">
    <citation type="submission" date="2016-09" db="EMBL/GenBank/DDBJ databases">
        <title>Draft genome of thermotolerant cyanobacterium Desertifilum sp. strain IPPAS B-1220.</title>
        <authorList>
            <person name="Sinetova M.A."/>
            <person name="Bolakhan K."/>
            <person name="Zayadan B.K."/>
            <person name="Mironov K.S."/>
            <person name="Ustinova V."/>
            <person name="Kupriyanova E.V."/>
            <person name="Sidorov R.A."/>
            <person name="Skrypnik A.N."/>
            <person name="Gogoleva N.E."/>
            <person name="Gogolev Y.V."/>
            <person name="Los D.A."/>
        </authorList>
    </citation>
    <scope>NUCLEOTIDE SEQUENCE [LARGE SCALE GENOMIC DNA]</scope>
    <source>
        <strain evidence="9">IPPAS B-1220</strain>
    </source>
</reference>
<keyword evidence="7 8" id="KW-0472">Membrane</keyword>
<evidence type="ECO:0000256" key="8">
    <source>
        <dbReference type="RuleBase" id="RU363041"/>
    </source>
</evidence>
<proteinExistence type="inferred from homology"/>
<dbReference type="EMBL" id="MJGC01000043">
    <property type="protein sequence ID" value="OEJ75889.1"/>
    <property type="molecule type" value="Genomic_DNA"/>
</dbReference>
<comment type="subcellular location">
    <subcellularLocation>
        <location evidence="1 8">Cell membrane</location>
        <topology evidence="1 8">Multi-pass membrane protein</topology>
    </subcellularLocation>
</comment>
<feature type="transmembrane region" description="Helical" evidence="8">
    <location>
        <begin position="132"/>
        <end position="155"/>
    </location>
</feature>
<feature type="transmembrane region" description="Helical" evidence="8">
    <location>
        <begin position="6"/>
        <end position="32"/>
    </location>
</feature>
<dbReference type="AlphaFoldDB" id="A0A1E5QMI2"/>
<protein>
    <recommendedName>
        <fullName evidence="8">Probable membrane transporter protein</fullName>
    </recommendedName>
</protein>
<comment type="caution">
    <text evidence="9">The sequence shown here is derived from an EMBL/GenBank/DDBJ whole genome shotgun (WGS) entry which is preliminary data.</text>
</comment>
<feature type="transmembrane region" description="Helical" evidence="8">
    <location>
        <begin position="191"/>
        <end position="214"/>
    </location>
</feature>
<feature type="transmembrane region" description="Helical" evidence="8">
    <location>
        <begin position="167"/>
        <end position="185"/>
    </location>
</feature>
<dbReference type="InterPro" id="IPR002781">
    <property type="entry name" value="TM_pro_TauE-like"/>
</dbReference>
<evidence type="ECO:0000256" key="1">
    <source>
        <dbReference type="ARBA" id="ARBA00004651"/>
    </source>
</evidence>
<feature type="transmembrane region" description="Helical" evidence="8">
    <location>
        <begin position="72"/>
        <end position="94"/>
    </location>
</feature>
<gene>
    <name evidence="9" type="ORF">BH720_07220</name>
</gene>
<sequence length="240" mass="25444">MDIHHWLLAASAVAIAGLIRGFSGFGSAMAIAPTLSLIWSPQQAVAIAVLFEVAASIPLLPQSLPRTQWREILVMAIAACLTVPLGTLILLAIAPDLLRKLIAATIFLFALILLTGKRYPGKPQLPLTLGTGIASGILTGVAGIGGPPIVLYFLSGSHSVSTSRANFITYFGLTQLVALITYGFGGLLGTAIFWTFLQLMPIFLLGLGLGHYLFGSVSEKLFRYVVLIFFMAIALVSFVG</sequence>
<evidence type="ECO:0000256" key="6">
    <source>
        <dbReference type="ARBA" id="ARBA00022989"/>
    </source>
</evidence>
<keyword evidence="3" id="KW-0813">Transport</keyword>
<accession>A0A1E5QMI2</accession>
<dbReference type="GO" id="GO:0005886">
    <property type="term" value="C:plasma membrane"/>
    <property type="evidence" value="ECO:0007669"/>
    <property type="project" value="UniProtKB-SubCell"/>
</dbReference>
<dbReference type="InterPro" id="IPR052017">
    <property type="entry name" value="TSUP"/>
</dbReference>
<feature type="transmembrane region" description="Helical" evidence="8">
    <location>
        <begin position="44"/>
        <end position="60"/>
    </location>
</feature>
<organism evidence="9">
    <name type="scientific">Desertifilum tharense IPPAS B-1220</name>
    <dbReference type="NCBI Taxonomy" id="1781255"/>
    <lineage>
        <taxon>Bacteria</taxon>
        <taxon>Bacillati</taxon>
        <taxon>Cyanobacteriota</taxon>
        <taxon>Cyanophyceae</taxon>
        <taxon>Desertifilales</taxon>
        <taxon>Desertifilaceae</taxon>
        <taxon>Desertifilum</taxon>
    </lineage>
</organism>
<keyword evidence="6 8" id="KW-1133">Transmembrane helix</keyword>
<dbReference type="Pfam" id="PF01925">
    <property type="entry name" value="TauE"/>
    <property type="match status" value="1"/>
</dbReference>
<dbReference type="PANTHER" id="PTHR30269:SF37">
    <property type="entry name" value="MEMBRANE TRANSPORTER PROTEIN"/>
    <property type="match status" value="1"/>
</dbReference>
<feature type="transmembrane region" description="Helical" evidence="8">
    <location>
        <begin position="221"/>
        <end position="239"/>
    </location>
</feature>
<evidence type="ECO:0000313" key="9">
    <source>
        <dbReference type="EMBL" id="OEJ75889.1"/>
    </source>
</evidence>
<name>A0A1E5QMI2_9CYAN</name>
<evidence type="ECO:0000256" key="2">
    <source>
        <dbReference type="ARBA" id="ARBA00009142"/>
    </source>
</evidence>
<keyword evidence="4 8" id="KW-1003">Cell membrane</keyword>
<evidence type="ECO:0000256" key="5">
    <source>
        <dbReference type="ARBA" id="ARBA00022692"/>
    </source>
</evidence>
<comment type="similarity">
    <text evidence="2 8">Belongs to the 4-toluene sulfonate uptake permease (TSUP) (TC 2.A.102) family.</text>
</comment>
<feature type="transmembrane region" description="Helical" evidence="8">
    <location>
        <begin position="101"/>
        <end position="120"/>
    </location>
</feature>
<dbReference type="STRING" id="1781255.BH720_07220"/>
<evidence type="ECO:0000256" key="7">
    <source>
        <dbReference type="ARBA" id="ARBA00023136"/>
    </source>
</evidence>
<dbReference type="RefSeq" id="WP_069966507.1">
    <property type="nucleotide sequence ID" value="NZ_CM124774.1"/>
</dbReference>
<evidence type="ECO:0000256" key="4">
    <source>
        <dbReference type="ARBA" id="ARBA00022475"/>
    </source>
</evidence>
<evidence type="ECO:0000256" key="3">
    <source>
        <dbReference type="ARBA" id="ARBA00022448"/>
    </source>
</evidence>
<dbReference type="OrthoDB" id="7843147at2"/>
<dbReference type="PANTHER" id="PTHR30269">
    <property type="entry name" value="TRANSMEMBRANE PROTEIN YFCA"/>
    <property type="match status" value="1"/>
</dbReference>